<dbReference type="AlphaFoldDB" id="A0A0X3BIU0"/>
<dbReference type="Proteomes" id="UP000069850">
    <property type="component" value="Chromosome 1"/>
</dbReference>
<dbReference type="EMBL" id="LT158599">
    <property type="protein sequence ID" value="CVK31933.1"/>
    <property type="molecule type" value="Genomic_DNA"/>
</dbReference>
<accession>A0A0X3BIU0</accession>
<evidence type="ECO:0000256" key="1">
    <source>
        <dbReference type="SAM" id="MobiDB-lite"/>
    </source>
</evidence>
<evidence type="ECO:0000313" key="3">
    <source>
        <dbReference type="Proteomes" id="UP000069850"/>
    </source>
</evidence>
<name>A0A0X3BIU0_9EURY</name>
<gene>
    <name evidence="2" type="ORF">MMAB1_0719</name>
</gene>
<reference evidence="2 3" key="1">
    <citation type="submission" date="2016-01" db="EMBL/GenBank/DDBJ databases">
        <authorList>
            <person name="Manzoor S."/>
        </authorList>
    </citation>
    <scope>NUCLEOTIDE SEQUENCE [LARGE SCALE GENOMIC DNA]</scope>
    <source>
        <strain evidence="2">Methanoculleus sp MAB1</strain>
    </source>
</reference>
<organism evidence="2 3">
    <name type="scientific">Methanoculleus bourgensis</name>
    <dbReference type="NCBI Taxonomy" id="83986"/>
    <lineage>
        <taxon>Archaea</taxon>
        <taxon>Methanobacteriati</taxon>
        <taxon>Methanobacteriota</taxon>
        <taxon>Stenosarchaea group</taxon>
        <taxon>Methanomicrobia</taxon>
        <taxon>Methanomicrobiales</taxon>
        <taxon>Methanomicrobiaceae</taxon>
        <taxon>Methanoculleus</taxon>
    </lineage>
</organism>
<feature type="region of interest" description="Disordered" evidence="1">
    <location>
        <begin position="74"/>
        <end position="151"/>
    </location>
</feature>
<evidence type="ECO:0000313" key="2">
    <source>
        <dbReference type="EMBL" id="CVK31933.1"/>
    </source>
</evidence>
<sequence length="151" mass="16903">MSTNRYINLTEAILAVVRSSHLPLYSCKYSRRTYTQHQLMTLLLLRETLGTDYRDTVELIDLLDPIKDLLQLPDSGRDRCGFGDPGPNLERKGPIGDLSTGDVHRLRSGAVPRTKQSRNSLFSPQKKVRRGTEGKKILVPGQGDQEQGDSP</sequence>
<protein>
    <submittedName>
        <fullName evidence="2">Uncharacterized protein</fullName>
    </submittedName>
</protein>
<proteinExistence type="predicted"/>
<dbReference type="KEGG" id="mema:MMAB1_0719"/>